<dbReference type="RefSeq" id="WP_353865258.1">
    <property type="nucleotide sequence ID" value="NZ_CP088295.1"/>
</dbReference>
<dbReference type="Pfam" id="PF00535">
    <property type="entry name" value="Glycos_transf_2"/>
    <property type="match status" value="2"/>
</dbReference>
<evidence type="ECO:0000313" key="2">
    <source>
        <dbReference type="EMBL" id="UUY04778.1"/>
    </source>
</evidence>
<dbReference type="InterPro" id="IPR029044">
    <property type="entry name" value="Nucleotide-diphossugar_trans"/>
</dbReference>
<feature type="domain" description="Glycosyltransferase 2-like" evidence="1">
    <location>
        <begin position="5"/>
        <end position="110"/>
    </location>
</feature>
<sequence>MSTTILCVLNGGPDQALRCLTALASLRDQPDHEVVLVDDGTVGLEDLFARVEGDVALVRRPQRDGLLASVADGLARAEGDVVVVVRDAAEVAPDFLAPLLEALDGRAAVTTHGAPVAAYALAARRDVLRDAVTVARETPVDESLAVASLVAALSRVGAVEPVAASVVAPPRARTGAARAQLGADPEVSIVVPTLDVTSPRVQETLRAIQERTDVPHELIVVDNGAPPQGFSAPVNSGLRAARGRYMVVMNDDVEVLPGWWEPLRDALDAGAPVAFPLTIDGAMRHDFAAWCFALSRATLDEFAAAPGEFLEPEFRVWFQDTDLLHRLRLAERPPVLVDRSQIRHGLSLTVATTEPELRAWIDAQIVRDKAAFEARWGSGVAGAAR</sequence>
<dbReference type="EMBL" id="CP088295">
    <property type="protein sequence ID" value="UUY04778.1"/>
    <property type="molecule type" value="Genomic_DNA"/>
</dbReference>
<name>A0ABY5PJC0_9ACTN</name>
<protein>
    <submittedName>
        <fullName evidence="2">Glycosyltransferase family 2 protein</fullName>
    </submittedName>
</protein>
<dbReference type="InterPro" id="IPR001173">
    <property type="entry name" value="Glyco_trans_2-like"/>
</dbReference>
<dbReference type="SUPFAM" id="SSF53448">
    <property type="entry name" value="Nucleotide-diphospho-sugar transferases"/>
    <property type="match status" value="2"/>
</dbReference>
<proteinExistence type="predicted"/>
<feature type="domain" description="Glycosyltransferase 2-like" evidence="1">
    <location>
        <begin position="228"/>
        <end position="273"/>
    </location>
</feature>
<reference evidence="3" key="1">
    <citation type="submission" date="2021-11" db="EMBL/GenBank/DDBJ databases">
        <title>Cultivation dependent microbiological survey of springs from the worlds oldest radium mine currently devoted to the extraction of radon-saturated water.</title>
        <authorList>
            <person name="Kapinusova G."/>
            <person name="Smrhova T."/>
            <person name="Strejcek M."/>
            <person name="Suman J."/>
            <person name="Jani K."/>
            <person name="Pajer P."/>
            <person name="Uhlik O."/>
        </authorList>
    </citation>
    <scope>NUCLEOTIDE SEQUENCE [LARGE SCALE GENOMIC DNA]</scope>
    <source>
        <strain evidence="3">J379</strain>
    </source>
</reference>
<dbReference type="Proteomes" id="UP001058860">
    <property type="component" value="Chromosome"/>
</dbReference>
<gene>
    <name evidence="2" type="ORF">LRS13_04405</name>
</gene>
<dbReference type="PANTHER" id="PTHR43179">
    <property type="entry name" value="RHAMNOSYLTRANSFERASE WBBL"/>
    <property type="match status" value="1"/>
</dbReference>
<evidence type="ECO:0000259" key="1">
    <source>
        <dbReference type="Pfam" id="PF00535"/>
    </source>
</evidence>
<accession>A0ABY5PJC0</accession>
<keyword evidence="3" id="KW-1185">Reference proteome</keyword>
<dbReference type="Gene3D" id="3.90.550.10">
    <property type="entry name" value="Spore Coat Polysaccharide Biosynthesis Protein SpsA, Chain A"/>
    <property type="match status" value="2"/>
</dbReference>
<dbReference type="PANTHER" id="PTHR43179:SF7">
    <property type="entry name" value="RHAMNOSYLTRANSFERASE WBBL"/>
    <property type="match status" value="1"/>
</dbReference>
<organism evidence="2 3">
    <name type="scientific">Svornostia abyssi</name>
    <dbReference type="NCBI Taxonomy" id="2898438"/>
    <lineage>
        <taxon>Bacteria</taxon>
        <taxon>Bacillati</taxon>
        <taxon>Actinomycetota</taxon>
        <taxon>Thermoleophilia</taxon>
        <taxon>Solirubrobacterales</taxon>
        <taxon>Baekduiaceae</taxon>
        <taxon>Svornostia</taxon>
    </lineage>
</organism>
<evidence type="ECO:0000313" key="3">
    <source>
        <dbReference type="Proteomes" id="UP001058860"/>
    </source>
</evidence>